<dbReference type="EC" id="2.7.11.1" evidence="2"/>
<organism evidence="11 12">
    <name type="scientific">Falsiroseomonas algicola</name>
    <dbReference type="NCBI Taxonomy" id="2716930"/>
    <lineage>
        <taxon>Bacteria</taxon>
        <taxon>Pseudomonadati</taxon>
        <taxon>Pseudomonadota</taxon>
        <taxon>Alphaproteobacteria</taxon>
        <taxon>Acetobacterales</taxon>
        <taxon>Roseomonadaceae</taxon>
        <taxon>Falsiroseomonas</taxon>
    </lineage>
</organism>
<feature type="compositionally biased region" description="Pro residues" evidence="9">
    <location>
        <begin position="405"/>
        <end position="447"/>
    </location>
</feature>
<dbReference type="CDD" id="cd14014">
    <property type="entry name" value="STKc_PknB_like"/>
    <property type="match status" value="1"/>
</dbReference>
<feature type="compositionally biased region" description="Pro residues" evidence="9">
    <location>
        <begin position="454"/>
        <end position="463"/>
    </location>
</feature>
<evidence type="ECO:0000256" key="1">
    <source>
        <dbReference type="ARBA" id="ARBA00010886"/>
    </source>
</evidence>
<dbReference type="InterPro" id="IPR000719">
    <property type="entry name" value="Prot_kinase_dom"/>
</dbReference>
<evidence type="ECO:0000256" key="5">
    <source>
        <dbReference type="ARBA" id="ARBA00022741"/>
    </source>
</evidence>
<feature type="region of interest" description="Disordered" evidence="9">
    <location>
        <begin position="298"/>
        <end position="324"/>
    </location>
</feature>
<keyword evidence="4" id="KW-0808">Transferase</keyword>
<accession>A0A6M1LI39</accession>
<gene>
    <name evidence="11" type="ORF">G3576_07405</name>
</gene>
<evidence type="ECO:0000256" key="2">
    <source>
        <dbReference type="ARBA" id="ARBA00012513"/>
    </source>
</evidence>
<evidence type="ECO:0000259" key="10">
    <source>
        <dbReference type="PROSITE" id="PS50011"/>
    </source>
</evidence>
<dbReference type="GO" id="GO:0004674">
    <property type="term" value="F:protein serine/threonine kinase activity"/>
    <property type="evidence" value="ECO:0007669"/>
    <property type="project" value="UniProtKB-KW"/>
</dbReference>
<dbReference type="Proteomes" id="UP000475385">
    <property type="component" value="Unassembled WGS sequence"/>
</dbReference>
<keyword evidence="7 8" id="KW-0067">ATP-binding</keyword>
<proteinExistence type="inferred from homology"/>
<evidence type="ECO:0000313" key="11">
    <source>
        <dbReference type="EMBL" id="NGM19837.1"/>
    </source>
</evidence>
<evidence type="ECO:0000256" key="9">
    <source>
        <dbReference type="SAM" id="MobiDB-lite"/>
    </source>
</evidence>
<feature type="compositionally biased region" description="Pro residues" evidence="9">
    <location>
        <begin position="368"/>
        <end position="379"/>
    </location>
</feature>
<feature type="region of interest" description="Disordered" evidence="9">
    <location>
        <begin position="355"/>
        <end position="550"/>
    </location>
</feature>
<dbReference type="SUPFAM" id="SSF56112">
    <property type="entry name" value="Protein kinase-like (PK-like)"/>
    <property type="match status" value="1"/>
</dbReference>
<dbReference type="Pfam" id="PF00069">
    <property type="entry name" value="Pkinase"/>
    <property type="match status" value="1"/>
</dbReference>
<reference evidence="11 12" key="1">
    <citation type="submission" date="2020-02" db="EMBL/GenBank/DDBJ databases">
        <authorList>
            <person name="Kim H.M."/>
            <person name="Jeon C.O."/>
        </authorList>
    </citation>
    <scope>NUCLEOTIDE SEQUENCE [LARGE SCALE GENOMIC DNA]</scope>
    <source>
        <strain evidence="11 12">PeD5</strain>
    </source>
</reference>
<evidence type="ECO:0000313" key="12">
    <source>
        <dbReference type="Proteomes" id="UP000475385"/>
    </source>
</evidence>
<evidence type="ECO:0000256" key="6">
    <source>
        <dbReference type="ARBA" id="ARBA00022777"/>
    </source>
</evidence>
<comment type="caution">
    <text evidence="11">The sequence shown here is derived from an EMBL/GenBank/DDBJ whole genome shotgun (WGS) entry which is preliminary data.</text>
</comment>
<dbReference type="InterPro" id="IPR008271">
    <property type="entry name" value="Ser/Thr_kinase_AS"/>
</dbReference>
<feature type="binding site" evidence="8">
    <location>
        <position position="39"/>
    </location>
    <ligand>
        <name>ATP</name>
        <dbReference type="ChEBI" id="CHEBI:30616"/>
    </ligand>
</feature>
<feature type="compositionally biased region" description="Pro residues" evidence="9">
    <location>
        <begin position="471"/>
        <end position="506"/>
    </location>
</feature>
<keyword evidence="5 8" id="KW-0547">Nucleotide-binding</keyword>
<dbReference type="PROSITE" id="PS00108">
    <property type="entry name" value="PROTEIN_KINASE_ST"/>
    <property type="match status" value="1"/>
</dbReference>
<sequence length="769" mass="78863">MLPRELSGKYEARGTLGAGAMGTVVEAFDRMIERRVAVKLVKLPEGGDAESQEAHARFRREAQAAGRLSHPNIVGVYDYGENADTAWIVMEMVEGGSLKSIIDRGDRMPVAEVVRLMDQILAALAYSHGRGVVHRDIKPANIMLAGDRAVKIADFGIARIENSSMTQVGTVMGTPAYMAPEQLRGEAVDARADIWAAGVVLYQLLTGEKPFEGNYTALMHRVLNTDPPPPSQLAVSAPRGFDAVLARALAKRPDDRFPTATAFAEAIRAAGAGASAAPEPTGFADAGKLPGLDDATMVATQSRPPIPPPSPAAPPPPAKSGGASPALIGGGLAVLVAAGAAAFFLMGKDPAPGPVTSLPPTASDPATPAAPPPAPPSVTPPATQAAAPTPSQPVAPPALEAPAATTPPPGLGVLAPPTPSASPAAPPAPLPAPAAVAPPPALPPSVPPAALQPQPLPQPPAQPGPVASTPQPAPQPQAQPAPQPAPQPAAPLPPVIASPQPAPAKPPAEATPAPSTTPAPGPVIASLPTPAPQPTQQPAPQPAPTAAPVPPRIDFRAAAQAAAAAPPCSLLDGVSTDQALSVSGVLRRGGEAQIRRVLADRAVPSSAATLNLQNFEGPYCGALDVLRQVAAPAGATPRVQIVGIQPLQHAELLRLDVQMPDRASHLYVSYIMKSNEIVHLVPSQPQAPGARVRLGDPRPGFPGWEVDEPYGTDLIVVFASERPLFAQPRPVIEPLDDYLAALGTALRDARMQNSQVAARAVVVETVQRR</sequence>
<comment type="similarity">
    <text evidence="1">Belongs to the protein kinase superfamily. NEK Ser/Thr protein kinase family. NIMA subfamily.</text>
</comment>
<dbReference type="EMBL" id="JAAIKB010000002">
    <property type="protein sequence ID" value="NGM19837.1"/>
    <property type="molecule type" value="Genomic_DNA"/>
</dbReference>
<dbReference type="Gene3D" id="1.10.510.10">
    <property type="entry name" value="Transferase(Phosphotransferase) domain 1"/>
    <property type="match status" value="1"/>
</dbReference>
<evidence type="ECO:0000256" key="4">
    <source>
        <dbReference type="ARBA" id="ARBA00022679"/>
    </source>
</evidence>
<evidence type="ECO:0000256" key="8">
    <source>
        <dbReference type="PROSITE-ProRule" id="PRU10141"/>
    </source>
</evidence>
<feature type="domain" description="Protein kinase" evidence="10">
    <location>
        <begin position="10"/>
        <end position="268"/>
    </location>
</feature>
<dbReference type="FunFam" id="1.10.510.10:FF:000021">
    <property type="entry name" value="Serine/threonine protein kinase"/>
    <property type="match status" value="1"/>
</dbReference>
<reference evidence="11 12" key="2">
    <citation type="submission" date="2020-03" db="EMBL/GenBank/DDBJ databases">
        <title>Roseomonas stagni sp. nov., isolated from pond water in Japan.</title>
        <authorList>
            <person name="Furuhata K."/>
            <person name="Miyamoto H."/>
            <person name="Goto K."/>
        </authorList>
    </citation>
    <scope>NUCLEOTIDE SEQUENCE [LARGE SCALE GENOMIC DNA]</scope>
    <source>
        <strain evidence="11 12">PeD5</strain>
    </source>
</reference>
<dbReference type="InterPro" id="IPR011009">
    <property type="entry name" value="Kinase-like_dom_sf"/>
</dbReference>
<dbReference type="PROSITE" id="PS00107">
    <property type="entry name" value="PROTEIN_KINASE_ATP"/>
    <property type="match status" value="1"/>
</dbReference>
<protein>
    <recommendedName>
        <fullName evidence="2">non-specific serine/threonine protein kinase</fullName>
        <ecNumber evidence="2">2.7.11.1</ecNumber>
    </recommendedName>
</protein>
<dbReference type="SMART" id="SM00220">
    <property type="entry name" value="S_TKc"/>
    <property type="match status" value="1"/>
</dbReference>
<dbReference type="PANTHER" id="PTHR43671:SF13">
    <property type="entry name" value="SERINE_THREONINE-PROTEIN KINASE NEK2"/>
    <property type="match status" value="1"/>
</dbReference>
<dbReference type="RefSeq" id="WP_164693705.1">
    <property type="nucleotide sequence ID" value="NZ_JAAIKB010000002.1"/>
</dbReference>
<feature type="compositionally biased region" description="Low complexity" evidence="9">
    <location>
        <begin position="380"/>
        <end position="389"/>
    </location>
</feature>
<keyword evidence="12" id="KW-1185">Reference proteome</keyword>
<evidence type="ECO:0000256" key="7">
    <source>
        <dbReference type="ARBA" id="ARBA00022840"/>
    </source>
</evidence>
<keyword evidence="3" id="KW-0723">Serine/threonine-protein kinase</keyword>
<feature type="compositionally biased region" description="Pro residues" evidence="9">
    <location>
        <begin position="304"/>
        <end position="318"/>
    </location>
</feature>
<dbReference type="GO" id="GO:0005524">
    <property type="term" value="F:ATP binding"/>
    <property type="evidence" value="ECO:0007669"/>
    <property type="project" value="UniProtKB-UniRule"/>
</dbReference>
<keyword evidence="6 11" id="KW-0418">Kinase</keyword>
<dbReference type="PROSITE" id="PS50011">
    <property type="entry name" value="PROTEIN_KINASE_DOM"/>
    <property type="match status" value="1"/>
</dbReference>
<dbReference type="PANTHER" id="PTHR43671">
    <property type="entry name" value="SERINE/THREONINE-PROTEIN KINASE NEK"/>
    <property type="match status" value="1"/>
</dbReference>
<dbReference type="Gene3D" id="3.30.200.20">
    <property type="entry name" value="Phosphorylase Kinase, domain 1"/>
    <property type="match status" value="1"/>
</dbReference>
<dbReference type="InterPro" id="IPR050660">
    <property type="entry name" value="NEK_Ser/Thr_kinase"/>
</dbReference>
<evidence type="ECO:0000256" key="3">
    <source>
        <dbReference type="ARBA" id="ARBA00022527"/>
    </source>
</evidence>
<dbReference type="InterPro" id="IPR017441">
    <property type="entry name" value="Protein_kinase_ATP_BS"/>
</dbReference>
<dbReference type="AlphaFoldDB" id="A0A6M1LI39"/>
<name>A0A6M1LI39_9PROT</name>
<feature type="compositionally biased region" description="Pro residues" evidence="9">
    <location>
        <begin position="529"/>
        <end position="550"/>
    </location>
</feature>